<gene>
    <name evidence="2" type="ORF">LCGC14_0006530</name>
</gene>
<organism evidence="2">
    <name type="scientific">marine sediment metagenome</name>
    <dbReference type="NCBI Taxonomy" id="412755"/>
    <lineage>
        <taxon>unclassified sequences</taxon>
        <taxon>metagenomes</taxon>
        <taxon>ecological metagenomes</taxon>
    </lineage>
</organism>
<feature type="transmembrane region" description="Helical" evidence="1">
    <location>
        <begin position="112"/>
        <end position="128"/>
    </location>
</feature>
<evidence type="ECO:0000256" key="1">
    <source>
        <dbReference type="SAM" id="Phobius"/>
    </source>
</evidence>
<feature type="transmembrane region" description="Helical" evidence="1">
    <location>
        <begin position="39"/>
        <end position="59"/>
    </location>
</feature>
<feature type="transmembrane region" description="Helical" evidence="1">
    <location>
        <begin position="71"/>
        <end position="91"/>
    </location>
</feature>
<proteinExistence type="predicted"/>
<comment type="caution">
    <text evidence="2">The sequence shown here is derived from an EMBL/GenBank/DDBJ whole genome shotgun (WGS) entry which is preliminary data.</text>
</comment>
<accession>A0A0F9WJB2</accession>
<feature type="transmembrane region" description="Helical" evidence="1">
    <location>
        <begin position="166"/>
        <end position="190"/>
    </location>
</feature>
<keyword evidence="1" id="KW-1133">Transmembrane helix</keyword>
<reference evidence="2" key="1">
    <citation type="journal article" date="2015" name="Nature">
        <title>Complex archaea that bridge the gap between prokaryotes and eukaryotes.</title>
        <authorList>
            <person name="Spang A."/>
            <person name="Saw J.H."/>
            <person name="Jorgensen S.L."/>
            <person name="Zaremba-Niedzwiedzka K."/>
            <person name="Martijn J."/>
            <person name="Lind A.E."/>
            <person name="van Eijk R."/>
            <person name="Schleper C."/>
            <person name="Guy L."/>
            <person name="Ettema T.J."/>
        </authorList>
    </citation>
    <scope>NUCLEOTIDE SEQUENCE</scope>
</reference>
<keyword evidence="1" id="KW-0472">Membrane</keyword>
<dbReference type="AlphaFoldDB" id="A0A0F9WJB2"/>
<feature type="transmembrane region" description="Helical" evidence="1">
    <location>
        <begin position="143"/>
        <end position="159"/>
    </location>
</feature>
<keyword evidence="1" id="KW-0812">Transmembrane</keyword>
<sequence length="191" mass="22440">MSKFEFIMMFVSVVVAFAMAELLMGWGKIIRARHRVSHPWLLAGWSVWLLIIITYHYLGFWEYQAYNFTKVAPMVLFLAAPIMMVLLTFVLTPELRYYQKMDLEVHYFQTKNWFFCMVIIFLVLSRASDPLLPDFADTWERRTLGTVLVSFSVIWLLFTHNRTVHYGLLFFNLAYLILVSSIIPVTGLTAF</sequence>
<evidence type="ECO:0000313" key="2">
    <source>
        <dbReference type="EMBL" id="KKO12638.1"/>
    </source>
</evidence>
<name>A0A0F9WJB2_9ZZZZ</name>
<protein>
    <submittedName>
        <fullName evidence="2">Uncharacterized protein</fullName>
    </submittedName>
</protein>
<feature type="transmembrane region" description="Helical" evidence="1">
    <location>
        <begin position="6"/>
        <end position="27"/>
    </location>
</feature>
<dbReference type="EMBL" id="LAZR01000001">
    <property type="protein sequence ID" value="KKO12638.1"/>
    <property type="molecule type" value="Genomic_DNA"/>
</dbReference>